<keyword evidence="3" id="KW-0479">Metal-binding</keyword>
<accession>A0A5C6DHR5</accession>
<feature type="domain" description="4Fe-4S ferredoxin-type" evidence="8">
    <location>
        <begin position="310"/>
        <end position="340"/>
    </location>
</feature>
<name>A0A5C6DHR5_9BACT</name>
<evidence type="ECO:0000256" key="6">
    <source>
        <dbReference type="ARBA" id="ARBA00023004"/>
    </source>
</evidence>
<dbReference type="Pfam" id="PF13183">
    <property type="entry name" value="Fer4_8"/>
    <property type="match status" value="1"/>
</dbReference>
<dbReference type="PROSITE" id="PS00198">
    <property type="entry name" value="4FE4S_FER_1"/>
    <property type="match status" value="1"/>
</dbReference>
<organism evidence="9 10">
    <name type="scientific">Novipirellula aureliae</name>
    <dbReference type="NCBI Taxonomy" id="2527966"/>
    <lineage>
        <taxon>Bacteria</taxon>
        <taxon>Pseudomonadati</taxon>
        <taxon>Planctomycetota</taxon>
        <taxon>Planctomycetia</taxon>
        <taxon>Pirellulales</taxon>
        <taxon>Pirellulaceae</taxon>
        <taxon>Novipirellula</taxon>
    </lineage>
</organism>
<keyword evidence="2" id="KW-0004">4Fe-4S</keyword>
<dbReference type="Pfam" id="PF02589">
    <property type="entry name" value="LUD_dom"/>
    <property type="match status" value="1"/>
</dbReference>
<dbReference type="SUPFAM" id="SSF54862">
    <property type="entry name" value="4Fe-4S ferredoxins"/>
    <property type="match status" value="1"/>
</dbReference>
<dbReference type="Gene3D" id="1.10.1060.10">
    <property type="entry name" value="Alpha-helical ferredoxin"/>
    <property type="match status" value="1"/>
</dbReference>
<keyword evidence="5" id="KW-0249">Electron transport</keyword>
<dbReference type="AlphaFoldDB" id="A0A5C6DHR5"/>
<evidence type="ECO:0000256" key="3">
    <source>
        <dbReference type="ARBA" id="ARBA00022723"/>
    </source>
</evidence>
<dbReference type="RefSeq" id="WP_146602447.1">
    <property type="nucleotide sequence ID" value="NZ_SJPY01000010.1"/>
</dbReference>
<dbReference type="PROSITE" id="PS51379">
    <property type="entry name" value="4FE4S_FER_2"/>
    <property type="match status" value="2"/>
</dbReference>
<evidence type="ECO:0000313" key="9">
    <source>
        <dbReference type="EMBL" id="TWU35261.1"/>
    </source>
</evidence>
<dbReference type="GO" id="GO:0006089">
    <property type="term" value="P:lactate metabolic process"/>
    <property type="evidence" value="ECO:0007669"/>
    <property type="project" value="InterPro"/>
</dbReference>
<dbReference type="InterPro" id="IPR004452">
    <property type="entry name" value="LutB/LldF"/>
</dbReference>
<dbReference type="Proteomes" id="UP000315471">
    <property type="component" value="Unassembled WGS sequence"/>
</dbReference>
<dbReference type="Pfam" id="PF11870">
    <property type="entry name" value="LutB_C"/>
    <property type="match status" value="1"/>
</dbReference>
<keyword evidence="7" id="KW-0411">Iron-sulfur</keyword>
<dbReference type="InterPro" id="IPR017900">
    <property type="entry name" value="4Fe4S_Fe_S_CS"/>
</dbReference>
<dbReference type="OrthoDB" id="9782337at2"/>
<dbReference type="InterPro" id="IPR024185">
    <property type="entry name" value="FTHF_cligase-like_sf"/>
</dbReference>
<keyword evidence="10" id="KW-1185">Reference proteome</keyword>
<dbReference type="InterPro" id="IPR003741">
    <property type="entry name" value="LUD_dom"/>
</dbReference>
<evidence type="ECO:0000313" key="10">
    <source>
        <dbReference type="Proteomes" id="UP000315471"/>
    </source>
</evidence>
<proteinExistence type="predicted"/>
<dbReference type="GO" id="GO:0051539">
    <property type="term" value="F:4 iron, 4 sulfur cluster binding"/>
    <property type="evidence" value="ECO:0007669"/>
    <property type="project" value="UniProtKB-KW"/>
</dbReference>
<evidence type="ECO:0000256" key="7">
    <source>
        <dbReference type="ARBA" id="ARBA00023014"/>
    </source>
</evidence>
<sequence length="478" mass="53366">MTQVALPIVDRPAEKKIKLDHTNAARAFVTNPDRAPWHDESLWFVRSKRDKQASIIPEWEYLRSLASQVKTATIANLGDYLVEFERNATDAGAVVHWAADAKEHNRIVLGILRDHETTKIVKSKSMLTEECGLNHFLEDNGIDVVDTDLGERIVQLRHETPSHIVLPAIHLKKEEVGETFHEHLGTEKGAKDPKYLAEAARGHLRDKFLAGEVGITGVNFGIAETGGVVVCTNEGNADLGASLPRVHIACMGIEKLVPRLHDLGIFTRLLGRSATGQPITAYTSHFHGPRDENSELHIVLVDNGRSKLRQSDEFRAAMHCIRCGACMNTCPVYRRSGGHSYQATVPGPIGSVLSPTRDLKEHKSLPYACSLCGSCTDVCPVKIPLHHQLLAWRKEIGFMNLLSYDKRISMKAASILFRSAKLFSFAGWVGRKALKVLPHWVTHQRFNTWTIARELPKPPKESFRSWYAKNRNSETPKG</sequence>
<dbReference type="InterPro" id="IPR037171">
    <property type="entry name" value="NagB/RpiA_transferase-like"/>
</dbReference>
<dbReference type="InterPro" id="IPR024569">
    <property type="entry name" value="LutB_C"/>
</dbReference>
<feature type="domain" description="4Fe-4S ferredoxin-type" evidence="8">
    <location>
        <begin position="360"/>
        <end position="389"/>
    </location>
</feature>
<dbReference type="InterPro" id="IPR009051">
    <property type="entry name" value="Helical_ferredxn"/>
</dbReference>
<dbReference type="Gene3D" id="3.40.50.10420">
    <property type="entry name" value="NagB/RpiA/CoA transferase-like"/>
    <property type="match status" value="1"/>
</dbReference>
<evidence type="ECO:0000256" key="4">
    <source>
        <dbReference type="ARBA" id="ARBA00022737"/>
    </source>
</evidence>
<dbReference type="GO" id="GO:0046872">
    <property type="term" value="F:metal ion binding"/>
    <property type="evidence" value="ECO:0007669"/>
    <property type="project" value="UniProtKB-KW"/>
</dbReference>
<dbReference type="InterPro" id="IPR017896">
    <property type="entry name" value="4Fe4S_Fe-S-bd"/>
</dbReference>
<evidence type="ECO:0000256" key="5">
    <source>
        <dbReference type="ARBA" id="ARBA00022982"/>
    </source>
</evidence>
<dbReference type="PANTHER" id="PTHR47153">
    <property type="entry name" value="LACTATE UTILIZATION PROTEIN B"/>
    <property type="match status" value="1"/>
</dbReference>
<keyword evidence="1" id="KW-0813">Transport</keyword>
<keyword evidence="6" id="KW-0408">Iron</keyword>
<reference evidence="9 10" key="1">
    <citation type="submission" date="2019-02" db="EMBL/GenBank/DDBJ databases">
        <title>Deep-cultivation of Planctomycetes and their phenomic and genomic characterization uncovers novel biology.</title>
        <authorList>
            <person name="Wiegand S."/>
            <person name="Jogler M."/>
            <person name="Boedeker C."/>
            <person name="Pinto D."/>
            <person name="Vollmers J."/>
            <person name="Rivas-Marin E."/>
            <person name="Kohn T."/>
            <person name="Peeters S.H."/>
            <person name="Heuer A."/>
            <person name="Rast P."/>
            <person name="Oberbeckmann S."/>
            <person name="Bunk B."/>
            <person name="Jeske O."/>
            <person name="Meyerdierks A."/>
            <person name="Storesund J.E."/>
            <person name="Kallscheuer N."/>
            <person name="Luecker S."/>
            <person name="Lage O.M."/>
            <person name="Pohl T."/>
            <person name="Merkel B.J."/>
            <person name="Hornburger P."/>
            <person name="Mueller R.-W."/>
            <person name="Bruemmer F."/>
            <person name="Labrenz M."/>
            <person name="Spormann A.M."/>
            <person name="Op Den Camp H."/>
            <person name="Overmann J."/>
            <person name="Amann R."/>
            <person name="Jetten M.S.M."/>
            <person name="Mascher T."/>
            <person name="Medema M.H."/>
            <person name="Devos D.P."/>
            <person name="Kaster A.-K."/>
            <person name="Ovreas L."/>
            <person name="Rohde M."/>
            <person name="Galperin M.Y."/>
            <person name="Jogler C."/>
        </authorList>
    </citation>
    <scope>NUCLEOTIDE SEQUENCE [LARGE SCALE GENOMIC DNA]</scope>
    <source>
        <strain evidence="9 10">Q31b</strain>
    </source>
</reference>
<keyword evidence="4" id="KW-0677">Repeat</keyword>
<comment type="caution">
    <text evidence="9">The sequence shown here is derived from an EMBL/GenBank/DDBJ whole genome shotgun (WGS) entry which is preliminary data.</text>
</comment>
<dbReference type="EMBL" id="SJPY01000010">
    <property type="protein sequence ID" value="TWU35261.1"/>
    <property type="molecule type" value="Genomic_DNA"/>
</dbReference>
<evidence type="ECO:0000256" key="2">
    <source>
        <dbReference type="ARBA" id="ARBA00022485"/>
    </source>
</evidence>
<evidence type="ECO:0000259" key="8">
    <source>
        <dbReference type="PROSITE" id="PS51379"/>
    </source>
</evidence>
<dbReference type="PANTHER" id="PTHR47153:SF2">
    <property type="entry name" value="LACTATE UTILIZATION PROTEIN B"/>
    <property type="match status" value="1"/>
</dbReference>
<protein>
    <submittedName>
        <fullName evidence="9">Lactate utilization protein B</fullName>
    </submittedName>
</protein>
<dbReference type="SUPFAM" id="SSF100950">
    <property type="entry name" value="NagB/RpiA/CoA transferase-like"/>
    <property type="match status" value="1"/>
</dbReference>
<gene>
    <name evidence="9" type="primary">lutB</name>
    <name evidence="9" type="ORF">Q31b_53570</name>
</gene>
<evidence type="ECO:0000256" key="1">
    <source>
        <dbReference type="ARBA" id="ARBA00022448"/>
    </source>
</evidence>